<dbReference type="InterPro" id="IPR036890">
    <property type="entry name" value="HATPase_C_sf"/>
</dbReference>
<keyword evidence="4" id="KW-0808">Transferase</keyword>
<accession>A0ABR8RQ89</accession>
<gene>
    <name evidence="11" type="ORF">H9652_05340</name>
</gene>
<keyword evidence="3" id="KW-0597">Phosphoprotein</keyword>
<keyword evidence="6" id="KW-0418">Kinase</keyword>
<dbReference type="Gene3D" id="3.30.565.10">
    <property type="entry name" value="Histidine kinase-like ATPase, C-terminal domain"/>
    <property type="match status" value="1"/>
</dbReference>
<keyword evidence="9" id="KW-1133">Transmembrane helix</keyword>
<evidence type="ECO:0000256" key="3">
    <source>
        <dbReference type="ARBA" id="ARBA00022553"/>
    </source>
</evidence>
<dbReference type="PANTHER" id="PTHR24421:SF10">
    <property type="entry name" value="NITRATE_NITRITE SENSOR PROTEIN NARQ"/>
    <property type="match status" value="1"/>
</dbReference>
<comment type="caution">
    <text evidence="11">The sequence shown here is derived from an EMBL/GenBank/DDBJ whole genome shotgun (WGS) entry which is preliminary data.</text>
</comment>
<evidence type="ECO:0000256" key="9">
    <source>
        <dbReference type="SAM" id="Phobius"/>
    </source>
</evidence>
<keyword evidence="7" id="KW-0067">ATP-binding</keyword>
<name>A0ABR8RQ89_9CELL</name>
<dbReference type="PANTHER" id="PTHR24421">
    <property type="entry name" value="NITRATE/NITRITE SENSOR PROTEIN NARX-RELATED"/>
    <property type="match status" value="1"/>
</dbReference>
<feature type="domain" description="Signal transduction histidine kinase subgroup 3 dimerisation and phosphoacceptor" evidence="10">
    <location>
        <begin position="214"/>
        <end position="273"/>
    </location>
</feature>
<feature type="transmembrane region" description="Helical" evidence="9">
    <location>
        <begin position="149"/>
        <end position="173"/>
    </location>
</feature>
<evidence type="ECO:0000259" key="10">
    <source>
        <dbReference type="Pfam" id="PF07730"/>
    </source>
</evidence>
<keyword evidence="9" id="KW-0472">Membrane</keyword>
<evidence type="ECO:0000256" key="8">
    <source>
        <dbReference type="ARBA" id="ARBA00023012"/>
    </source>
</evidence>
<comment type="catalytic activity">
    <reaction evidence="1">
        <text>ATP + protein L-histidine = ADP + protein N-phospho-L-histidine.</text>
        <dbReference type="EC" id="2.7.13.3"/>
    </reaction>
</comment>
<dbReference type="InterPro" id="IPR011712">
    <property type="entry name" value="Sig_transdc_His_kin_sub3_dim/P"/>
</dbReference>
<keyword evidence="8" id="KW-0902">Two-component regulatory system</keyword>
<evidence type="ECO:0000313" key="12">
    <source>
        <dbReference type="Proteomes" id="UP000641803"/>
    </source>
</evidence>
<dbReference type="Gene3D" id="1.20.5.1930">
    <property type="match status" value="1"/>
</dbReference>
<dbReference type="Proteomes" id="UP000641803">
    <property type="component" value="Unassembled WGS sequence"/>
</dbReference>
<evidence type="ECO:0000256" key="4">
    <source>
        <dbReference type="ARBA" id="ARBA00022679"/>
    </source>
</evidence>
<evidence type="ECO:0000256" key="7">
    <source>
        <dbReference type="ARBA" id="ARBA00022840"/>
    </source>
</evidence>
<feature type="transmembrane region" description="Helical" evidence="9">
    <location>
        <begin position="12"/>
        <end position="30"/>
    </location>
</feature>
<organism evidence="11 12">
    <name type="scientific">Oerskovia rustica</name>
    <dbReference type="NCBI Taxonomy" id="2762237"/>
    <lineage>
        <taxon>Bacteria</taxon>
        <taxon>Bacillati</taxon>
        <taxon>Actinomycetota</taxon>
        <taxon>Actinomycetes</taxon>
        <taxon>Micrococcales</taxon>
        <taxon>Cellulomonadaceae</taxon>
        <taxon>Oerskovia</taxon>
    </lineage>
</organism>
<evidence type="ECO:0000256" key="1">
    <source>
        <dbReference type="ARBA" id="ARBA00000085"/>
    </source>
</evidence>
<dbReference type="EC" id="2.7.13.3" evidence="2"/>
<dbReference type="SUPFAM" id="SSF55874">
    <property type="entry name" value="ATPase domain of HSP90 chaperone/DNA topoisomerase II/histidine kinase"/>
    <property type="match status" value="1"/>
</dbReference>
<proteinExistence type="predicted"/>
<dbReference type="InterPro" id="IPR050482">
    <property type="entry name" value="Sensor_HK_TwoCompSys"/>
</dbReference>
<feature type="transmembrane region" description="Helical" evidence="9">
    <location>
        <begin position="42"/>
        <end position="61"/>
    </location>
</feature>
<evidence type="ECO:0000256" key="2">
    <source>
        <dbReference type="ARBA" id="ARBA00012438"/>
    </source>
</evidence>
<evidence type="ECO:0000313" key="11">
    <source>
        <dbReference type="EMBL" id="MBD7949827.1"/>
    </source>
</evidence>
<protein>
    <recommendedName>
        <fullName evidence="2">histidine kinase</fullName>
        <ecNumber evidence="2">2.7.13.3</ecNumber>
    </recommendedName>
</protein>
<keyword evidence="5" id="KW-0547">Nucleotide-binding</keyword>
<keyword evidence="9" id="KW-0812">Transmembrane</keyword>
<feature type="transmembrane region" description="Helical" evidence="9">
    <location>
        <begin position="107"/>
        <end position="127"/>
    </location>
</feature>
<evidence type="ECO:0000256" key="6">
    <source>
        <dbReference type="ARBA" id="ARBA00022777"/>
    </source>
</evidence>
<dbReference type="RefSeq" id="WP_191795322.1">
    <property type="nucleotide sequence ID" value="NZ_JACSQQ010000006.1"/>
</dbReference>
<dbReference type="EMBL" id="JACSQQ010000006">
    <property type="protein sequence ID" value="MBD7949827.1"/>
    <property type="molecule type" value="Genomic_DNA"/>
</dbReference>
<keyword evidence="12" id="KW-1185">Reference proteome</keyword>
<reference evidence="11 12" key="1">
    <citation type="submission" date="2020-08" db="EMBL/GenBank/DDBJ databases">
        <title>A Genomic Blueprint of the Chicken Gut Microbiome.</title>
        <authorList>
            <person name="Gilroy R."/>
            <person name="Ravi A."/>
            <person name="Getino M."/>
            <person name="Pursley I."/>
            <person name="Horton D.L."/>
            <person name="Alikhan N.-F."/>
            <person name="Baker D."/>
            <person name="Gharbi K."/>
            <person name="Hall N."/>
            <person name="Watson M."/>
            <person name="Adriaenssens E.M."/>
            <person name="Foster-Nyarko E."/>
            <person name="Jarju S."/>
            <person name="Secka A."/>
            <person name="Antonio M."/>
            <person name="Oren A."/>
            <person name="Chaudhuri R."/>
            <person name="La Ragione R.M."/>
            <person name="Hildebrand F."/>
            <person name="Pallen M.J."/>
        </authorList>
    </citation>
    <scope>NUCLEOTIDE SEQUENCE [LARGE SCALE GENOMIC DNA]</scope>
    <source>
        <strain evidence="11 12">Sa4CUA1</strain>
    </source>
</reference>
<feature type="transmembrane region" description="Helical" evidence="9">
    <location>
        <begin position="67"/>
        <end position="95"/>
    </location>
</feature>
<evidence type="ECO:0000256" key="5">
    <source>
        <dbReference type="ARBA" id="ARBA00022741"/>
    </source>
</evidence>
<dbReference type="Pfam" id="PF07730">
    <property type="entry name" value="HisKA_3"/>
    <property type="match status" value="1"/>
</dbReference>
<sequence length="425" mass="44268">MSPPHPVTPRVAATWPAPTVALLVVVAGFVEVARDARMTDARLVAGVAVVLTTALACALFRRAPGLALGLLLVTGLFQVTTGAALLAVQLTAPLVAFGTSRYGSTPVLWLSGVALPFAPVLAFMYLGSDGVYVSSDLVAILLSSGGGDLVGPALVGFGSLAYFLLPWFLGLVLRGRERTSLSRQDEQAALAALDEAREERAAATEIARLQAGNARLARDVHDVVGHSLAVILAQAESAQYLADDDPDAAKRAMASIAASARQSLRDVRAVLGSTGTPTPAGLLPQGSLQSLIDDVRTAGVQVEDAESGEPRDLTPEEQTVAFRVLQEMLTNALKHGCRDRAVSVRRSWCTEPARTARTGPSGRTTYLLVEVANAVSPGTERGVGGRGIAGLRQRLEPFGGHLSVRTAPLPDGGATFTASAYVPLS</sequence>